<dbReference type="Gene3D" id="1.10.357.140">
    <property type="entry name" value="UbiA prenyltransferase"/>
    <property type="match status" value="1"/>
</dbReference>
<dbReference type="AlphaFoldDB" id="A0A2U1LSC7"/>
<dbReference type="Pfam" id="PF01040">
    <property type="entry name" value="UbiA"/>
    <property type="match status" value="2"/>
</dbReference>
<dbReference type="GO" id="GO:0031969">
    <property type="term" value="C:chloroplast membrane"/>
    <property type="evidence" value="ECO:0007669"/>
    <property type="project" value="UniProtKB-SubCell"/>
</dbReference>
<comment type="subcellular location">
    <subcellularLocation>
        <location evidence="1">Plastid</location>
        <location evidence="1">Chloroplast membrane</location>
        <topology evidence="1">Multi-pass membrane protein</topology>
    </subcellularLocation>
</comment>
<gene>
    <name evidence="8" type="ORF">CTI12_AA346170</name>
</gene>
<evidence type="ECO:0000256" key="3">
    <source>
        <dbReference type="ARBA" id="ARBA00022679"/>
    </source>
</evidence>
<feature type="transmembrane region" description="Helical" evidence="7">
    <location>
        <begin position="116"/>
        <end position="138"/>
    </location>
</feature>
<reference evidence="8 9" key="1">
    <citation type="journal article" date="2018" name="Mol. Plant">
        <title>The genome of Artemisia annua provides insight into the evolution of Asteraceae family and artemisinin biosynthesis.</title>
        <authorList>
            <person name="Shen Q."/>
            <person name="Zhang L."/>
            <person name="Liao Z."/>
            <person name="Wang S."/>
            <person name="Yan T."/>
            <person name="Shi P."/>
            <person name="Liu M."/>
            <person name="Fu X."/>
            <person name="Pan Q."/>
            <person name="Wang Y."/>
            <person name="Lv Z."/>
            <person name="Lu X."/>
            <person name="Zhang F."/>
            <person name="Jiang W."/>
            <person name="Ma Y."/>
            <person name="Chen M."/>
            <person name="Hao X."/>
            <person name="Li L."/>
            <person name="Tang Y."/>
            <person name="Lv G."/>
            <person name="Zhou Y."/>
            <person name="Sun X."/>
            <person name="Brodelius P.E."/>
            <person name="Rose J.K.C."/>
            <person name="Tang K."/>
        </authorList>
    </citation>
    <scope>NUCLEOTIDE SEQUENCE [LARGE SCALE GENOMIC DNA]</scope>
    <source>
        <strain evidence="9">cv. Huhao1</strain>
        <tissue evidence="8">Leaf</tissue>
    </source>
</reference>
<feature type="transmembrane region" description="Helical" evidence="7">
    <location>
        <begin position="317"/>
        <end position="336"/>
    </location>
</feature>
<organism evidence="8 9">
    <name type="scientific">Artemisia annua</name>
    <name type="common">Sweet wormwood</name>
    <dbReference type="NCBI Taxonomy" id="35608"/>
    <lineage>
        <taxon>Eukaryota</taxon>
        <taxon>Viridiplantae</taxon>
        <taxon>Streptophyta</taxon>
        <taxon>Embryophyta</taxon>
        <taxon>Tracheophyta</taxon>
        <taxon>Spermatophyta</taxon>
        <taxon>Magnoliopsida</taxon>
        <taxon>eudicotyledons</taxon>
        <taxon>Gunneridae</taxon>
        <taxon>Pentapetalae</taxon>
        <taxon>asterids</taxon>
        <taxon>campanulids</taxon>
        <taxon>Asterales</taxon>
        <taxon>Asteraceae</taxon>
        <taxon>Asteroideae</taxon>
        <taxon>Anthemideae</taxon>
        <taxon>Artemisiinae</taxon>
        <taxon>Artemisia</taxon>
    </lineage>
</organism>
<dbReference type="PANTHER" id="PTHR43009:SF8">
    <property type="entry name" value="HOMOGENTISATE PHYTYLTRANSFERASE"/>
    <property type="match status" value="1"/>
</dbReference>
<evidence type="ECO:0000256" key="5">
    <source>
        <dbReference type="ARBA" id="ARBA00022989"/>
    </source>
</evidence>
<evidence type="ECO:0000313" key="9">
    <source>
        <dbReference type="Proteomes" id="UP000245207"/>
    </source>
</evidence>
<keyword evidence="5 7" id="KW-1133">Transmembrane helix</keyword>
<proteinExistence type="inferred from homology"/>
<evidence type="ECO:0000256" key="6">
    <source>
        <dbReference type="ARBA" id="ARBA00023136"/>
    </source>
</evidence>
<feature type="transmembrane region" description="Helical" evidence="7">
    <location>
        <begin position="242"/>
        <end position="269"/>
    </location>
</feature>
<dbReference type="OrthoDB" id="1502398at2759"/>
<feature type="transmembrane region" description="Helical" evidence="7">
    <location>
        <begin position="281"/>
        <end position="301"/>
    </location>
</feature>
<dbReference type="Proteomes" id="UP000245207">
    <property type="component" value="Unassembled WGS sequence"/>
</dbReference>
<accession>A0A2U1LSC7</accession>
<evidence type="ECO:0000313" key="8">
    <source>
        <dbReference type="EMBL" id="PWA51903.1"/>
    </source>
</evidence>
<comment type="similarity">
    <text evidence="2">Belongs to the UbiA prenyltransferase family.</text>
</comment>
<keyword evidence="4 7" id="KW-0812">Transmembrane</keyword>
<feature type="transmembrane region" description="Helical" evidence="7">
    <location>
        <begin position="199"/>
        <end position="216"/>
    </location>
</feature>
<sequence length="338" mass="38148">MTVDLSRDGECKTFRLEDSNIESRRLNRLRQVNYPQSTNKFLPLYRRKAKFKASAESEAHSFQIGPEINGKSIGAALNVIYRYSRAYTLKGTVLSIVSICLLAVQRLTDITPSFSLGVLQAVIGGCLANLFVVGINQLSDIEIDKVNKPHLPLPSGELSVKSGVLITTLYALLISSLAKMNVTLQIHIYGRPLLLSKHAIFVFGIMSVYTTVLAVFKDIPDVEGDKINGINSFASRFGSKRVFWICVWLLETVYAAAILTGISSARFWIRLIMTRYKPKKTLHHLIVFKVTGHSILGFILWRNANLVDLNSNEAIESFYLFIWKLYYAEYLLVPFLRF</sequence>
<dbReference type="GO" id="GO:0016765">
    <property type="term" value="F:transferase activity, transferring alkyl or aryl (other than methyl) groups"/>
    <property type="evidence" value="ECO:0007669"/>
    <property type="project" value="InterPro"/>
</dbReference>
<evidence type="ECO:0000256" key="7">
    <source>
        <dbReference type="SAM" id="Phobius"/>
    </source>
</evidence>
<dbReference type="EMBL" id="PKPP01007991">
    <property type="protein sequence ID" value="PWA51903.1"/>
    <property type="molecule type" value="Genomic_DNA"/>
</dbReference>
<keyword evidence="3 8" id="KW-0808">Transferase</keyword>
<dbReference type="PANTHER" id="PTHR43009">
    <property type="entry name" value="HOMOGENTISATE SOLANESYLTRANSFERASE, CHLOROPLASTIC"/>
    <property type="match status" value="1"/>
</dbReference>
<evidence type="ECO:0000256" key="4">
    <source>
        <dbReference type="ARBA" id="ARBA00022692"/>
    </source>
</evidence>
<keyword evidence="6 7" id="KW-0472">Membrane</keyword>
<feature type="transmembrane region" description="Helical" evidence="7">
    <location>
        <begin position="87"/>
        <end position="104"/>
    </location>
</feature>
<dbReference type="InterPro" id="IPR000537">
    <property type="entry name" value="UbiA_prenyltransferase"/>
</dbReference>
<dbReference type="STRING" id="35608.A0A2U1LSC7"/>
<evidence type="ECO:0000256" key="2">
    <source>
        <dbReference type="ARBA" id="ARBA00005985"/>
    </source>
</evidence>
<protein>
    <submittedName>
        <fullName evidence="8">UbiA prenyltransferase family</fullName>
    </submittedName>
</protein>
<keyword evidence="9" id="KW-1185">Reference proteome</keyword>
<evidence type="ECO:0000256" key="1">
    <source>
        <dbReference type="ARBA" id="ARBA00004508"/>
    </source>
</evidence>
<comment type="caution">
    <text evidence="8">The sequence shown here is derived from an EMBL/GenBank/DDBJ whole genome shotgun (WGS) entry which is preliminary data.</text>
</comment>
<name>A0A2U1LSC7_ARTAN</name>
<dbReference type="InterPro" id="IPR044878">
    <property type="entry name" value="UbiA_sf"/>
</dbReference>